<dbReference type="STRING" id="92835.RS81_03139"/>
<dbReference type="RefSeq" id="WP_052682617.1">
    <property type="nucleotide sequence ID" value="NZ_BAAAUP010000013.1"/>
</dbReference>
<organism evidence="2 3">
    <name type="scientific">Microbacterium terrae</name>
    <dbReference type="NCBI Taxonomy" id="69369"/>
    <lineage>
        <taxon>Bacteria</taxon>
        <taxon>Bacillati</taxon>
        <taxon>Actinomycetota</taxon>
        <taxon>Actinomycetes</taxon>
        <taxon>Micrococcales</taxon>
        <taxon>Microbacteriaceae</taxon>
        <taxon>Microbacterium</taxon>
    </lineage>
</organism>
<dbReference type="PATRIC" id="fig|92835.4.peg.3167"/>
<dbReference type="EMBL" id="JYIZ01000056">
    <property type="protein sequence ID" value="KJL38141.1"/>
    <property type="molecule type" value="Genomic_DNA"/>
</dbReference>
<comment type="caution">
    <text evidence="2">The sequence shown here is derived from an EMBL/GenBank/DDBJ whole genome shotgun (WGS) entry which is preliminary data.</text>
</comment>
<feature type="region of interest" description="Disordered" evidence="1">
    <location>
        <begin position="414"/>
        <end position="451"/>
    </location>
</feature>
<dbReference type="AlphaFoldDB" id="A0A0M2H3C2"/>
<reference evidence="2 3" key="1">
    <citation type="submission" date="2015-02" db="EMBL/GenBank/DDBJ databases">
        <title>Draft genome sequences of ten Microbacterium spp. with emphasis on heavy metal contaminated environments.</title>
        <authorList>
            <person name="Corretto E."/>
        </authorList>
    </citation>
    <scope>NUCLEOTIDE SEQUENCE [LARGE SCALE GENOMIC DNA]</scope>
    <source>
        <strain evidence="2 3">DSM 12510</strain>
    </source>
</reference>
<sequence length="451" mass="47979">MTSRLRIVGIADTDSYVKWTAALLGSLSDAWDSRMLVLRTPLVVSDSQLEAAVAGSGLAREHVQRIAHDQLGRALADADVVVLGARGPLVRVLARDAAALERRPAIATGLPGISVPATRKALLYRTQSDLFVVHSHRERSEFALLASDRGMRHRFALSRLPFAVASEDARVGGVGADRATGTDLVFAAQAKVPADRADRVRLARMLVAAALADPARRVVLKLRAARGEHQTHIERDAFDDLVAALGPVPANLVVETGPMTEALRGAAGMVTVSSTAAIEAVALGVPVIALDTFGVSPELINEVFRGSGLFGGERDVIERRFRHPEPEWLEQNYFHDPGDDDAEVLLAELALARRAEALPPLAPLARRGGSLRDAWERKSVLGPDDRSVGGAVAYAVGVPSRAVVRAAQRARRLLSAPAVEPAVPDQQPGPEESSAHVSSTSAVRASTTRTP</sequence>
<dbReference type="InterPro" id="IPR046561">
    <property type="entry name" value="DUF6716"/>
</dbReference>
<dbReference type="Proteomes" id="UP000033956">
    <property type="component" value="Unassembled WGS sequence"/>
</dbReference>
<accession>A0A0M2H3C2</accession>
<dbReference type="SUPFAM" id="SSF53756">
    <property type="entry name" value="UDP-Glycosyltransferase/glycogen phosphorylase"/>
    <property type="match status" value="1"/>
</dbReference>
<evidence type="ECO:0000256" key="1">
    <source>
        <dbReference type="SAM" id="MobiDB-lite"/>
    </source>
</evidence>
<name>A0A0M2H3C2_9MICO</name>
<feature type="compositionally biased region" description="Low complexity" evidence="1">
    <location>
        <begin position="435"/>
        <end position="451"/>
    </location>
</feature>
<keyword evidence="3" id="KW-1185">Reference proteome</keyword>
<gene>
    <name evidence="2" type="ORF">RS81_03139</name>
</gene>
<dbReference type="OrthoDB" id="8441777at2"/>
<evidence type="ECO:0000313" key="3">
    <source>
        <dbReference type="Proteomes" id="UP000033956"/>
    </source>
</evidence>
<proteinExistence type="predicted"/>
<protein>
    <submittedName>
        <fullName evidence="2">Uncharacterized protein</fullName>
    </submittedName>
</protein>
<evidence type="ECO:0000313" key="2">
    <source>
        <dbReference type="EMBL" id="KJL38141.1"/>
    </source>
</evidence>
<dbReference type="Pfam" id="PF20471">
    <property type="entry name" value="DUF6716"/>
    <property type="match status" value="1"/>
</dbReference>